<dbReference type="PROSITE" id="PS51724">
    <property type="entry name" value="SPOR"/>
    <property type="match status" value="1"/>
</dbReference>
<keyword evidence="6" id="KW-1185">Reference proteome</keyword>
<dbReference type="EMBL" id="QHJG01000002">
    <property type="protein sequence ID" value="PWY57462.1"/>
    <property type="molecule type" value="Genomic_DNA"/>
</dbReference>
<evidence type="ECO:0000313" key="5">
    <source>
        <dbReference type="Proteomes" id="UP000247152"/>
    </source>
</evidence>
<dbReference type="OrthoDB" id="5648409at2"/>
<dbReference type="SUPFAM" id="SSF110997">
    <property type="entry name" value="Sporulation related repeat"/>
    <property type="match status" value="1"/>
</dbReference>
<feature type="compositionally biased region" description="Basic and acidic residues" evidence="1">
    <location>
        <begin position="361"/>
        <end position="385"/>
    </location>
</feature>
<dbReference type="AlphaFoldDB" id="A0A317UA75"/>
<dbReference type="SUPFAM" id="SSF52540">
    <property type="entry name" value="P-loop containing nucleoside triphosphate hydrolases"/>
    <property type="match status" value="1"/>
</dbReference>
<dbReference type="InterPro" id="IPR049945">
    <property type="entry name" value="AAA_22"/>
</dbReference>
<evidence type="ECO:0000259" key="2">
    <source>
        <dbReference type="PROSITE" id="PS51724"/>
    </source>
</evidence>
<dbReference type="GO" id="GO:0042834">
    <property type="term" value="F:peptidoglycan binding"/>
    <property type="evidence" value="ECO:0007669"/>
    <property type="project" value="InterPro"/>
</dbReference>
<evidence type="ECO:0000313" key="4">
    <source>
        <dbReference type="EMBL" id="RUR26545.1"/>
    </source>
</evidence>
<dbReference type="Pfam" id="PF13401">
    <property type="entry name" value="AAA_22"/>
    <property type="match status" value="1"/>
</dbReference>
<dbReference type="InterPro" id="IPR007730">
    <property type="entry name" value="SPOR-like_dom"/>
</dbReference>
<comment type="caution">
    <text evidence="3">The sequence shown here is derived from an EMBL/GenBank/DDBJ whole genome shotgun (WGS) entry which is preliminary data.</text>
</comment>
<dbReference type="Proteomes" id="UP000247152">
    <property type="component" value="Unassembled WGS sequence"/>
</dbReference>
<reference evidence="4 6" key="2">
    <citation type="submission" date="2018-12" db="EMBL/GenBank/DDBJ databases">
        <title>Legionella sp,whole genome shotgun sequence.</title>
        <authorList>
            <person name="Wu H."/>
        </authorList>
    </citation>
    <scope>NUCLEOTIDE SEQUENCE [LARGE SCALE GENOMIC DNA]</scope>
    <source>
        <strain evidence="6">km489</strain>
        <strain evidence="4">Km489</strain>
    </source>
</reference>
<dbReference type="PANTHER" id="PTHR35894:SF7">
    <property type="entry name" value="GENERAL SECRETION PATHWAY PROTEIN A-RELATED"/>
    <property type="match status" value="1"/>
</dbReference>
<dbReference type="Proteomes" id="UP000287374">
    <property type="component" value="Unassembled WGS sequence"/>
</dbReference>
<dbReference type="InterPro" id="IPR036680">
    <property type="entry name" value="SPOR-like_sf"/>
</dbReference>
<dbReference type="InterPro" id="IPR052026">
    <property type="entry name" value="ExeA_AAA_ATPase_DNA-bind"/>
</dbReference>
<gene>
    <name evidence="3" type="ORF">DGG96_01740</name>
    <name evidence="4" type="ORF">ELY20_01105</name>
</gene>
<evidence type="ECO:0000313" key="3">
    <source>
        <dbReference type="EMBL" id="PWY57462.1"/>
    </source>
</evidence>
<name>A0A317UA75_9GAMM</name>
<accession>A0A317UA75</accession>
<protein>
    <recommendedName>
        <fullName evidence="2">SPOR domain-containing protein</fullName>
    </recommendedName>
</protein>
<dbReference type="InterPro" id="IPR027417">
    <property type="entry name" value="P-loop_NTPase"/>
</dbReference>
<dbReference type="GO" id="GO:0016887">
    <property type="term" value="F:ATP hydrolysis activity"/>
    <property type="evidence" value="ECO:0007669"/>
    <property type="project" value="InterPro"/>
</dbReference>
<dbReference type="EMBL" id="RZGX01000001">
    <property type="protein sequence ID" value="RUR26545.1"/>
    <property type="molecule type" value="Genomic_DNA"/>
</dbReference>
<dbReference type="RefSeq" id="WP_110141294.1">
    <property type="nucleotide sequence ID" value="NZ_QHJG01000002.1"/>
</dbReference>
<organism evidence="3 5">
    <name type="scientific">Legionella qingyii</name>
    <dbReference type="NCBI Taxonomy" id="2184757"/>
    <lineage>
        <taxon>Bacteria</taxon>
        <taxon>Pseudomonadati</taxon>
        <taxon>Pseudomonadota</taxon>
        <taxon>Gammaproteobacteria</taxon>
        <taxon>Legionellales</taxon>
        <taxon>Legionellaceae</taxon>
        <taxon>Legionella</taxon>
    </lineage>
</organism>
<sequence length="489" mass="55110">MKEGMIQSDLAAVIQPRVLFKPGSWLAKIDFINHLILFNNVLVTVLSEKEGGKSSFGTLLQGNLDQQIKSIFITVKPPCNRENIIEDIATQLHLNCDEHTDISSLVAQINERKAHVLILIDDAQHLPESFIKEAMLAIKSQENFSFFHLCLISDYSIVATLNNLVASFFENLVHTIELGSLNESETRTYVLQRAMATHLISKPLTDTQFKQFYQLTKGNLAKINSNLEAFVFKCATQKKKEPLKLVKKASLAASVAFIAGLVGFYFAQNYDLSSFYHSITGSNQNRNVRDLAIKQQAQPEVLESQIASWQDSSTRQLVYSSLPKKQILDDINDEMLNDPPVAIIDKVVVIPKLQMQSLAKQEARIPESEFQRENPESDLKRESKLVEIPATKQNKDKKDQSSSNNTTINLYTIQVAASHNKKDIERFQQNNKLLAENAKIRHFTNAKGVWYVLTVGEYKNRAEAQRSIGKLPTAITKLNPWVRPVSSLG</sequence>
<dbReference type="Gene3D" id="3.30.70.1070">
    <property type="entry name" value="Sporulation related repeat"/>
    <property type="match status" value="1"/>
</dbReference>
<reference evidence="3 5" key="1">
    <citation type="submission" date="2018-05" db="EMBL/GenBank/DDBJ databases">
        <title>Legionella qingyii sp.nov., whole genome shotgun sequence.</title>
        <authorList>
            <person name="Wu H."/>
            <person name="Zhu Q."/>
            <person name="Hu C."/>
        </authorList>
    </citation>
    <scope>NUCLEOTIDE SEQUENCE [LARGE SCALE GENOMIC DNA]</scope>
    <source>
        <strain evidence="3 5">HEB18</strain>
    </source>
</reference>
<evidence type="ECO:0000256" key="1">
    <source>
        <dbReference type="SAM" id="MobiDB-lite"/>
    </source>
</evidence>
<feature type="region of interest" description="Disordered" evidence="1">
    <location>
        <begin position="361"/>
        <end position="404"/>
    </location>
</feature>
<dbReference type="PANTHER" id="PTHR35894">
    <property type="entry name" value="GENERAL SECRETION PATHWAY PROTEIN A-RELATED"/>
    <property type="match status" value="1"/>
</dbReference>
<dbReference type="Pfam" id="PF05036">
    <property type="entry name" value="SPOR"/>
    <property type="match status" value="1"/>
</dbReference>
<feature type="domain" description="SPOR" evidence="2">
    <location>
        <begin position="405"/>
        <end position="484"/>
    </location>
</feature>
<proteinExistence type="predicted"/>
<evidence type="ECO:0000313" key="6">
    <source>
        <dbReference type="Proteomes" id="UP000287374"/>
    </source>
</evidence>